<dbReference type="PANTHER" id="PTHR43781">
    <property type="entry name" value="SACCHAROPINE DEHYDROGENASE"/>
    <property type="match status" value="1"/>
</dbReference>
<evidence type="ECO:0000313" key="3">
    <source>
        <dbReference type="Proteomes" id="UP000199682"/>
    </source>
</evidence>
<evidence type="ECO:0000313" key="2">
    <source>
        <dbReference type="EMBL" id="SDK34338.1"/>
    </source>
</evidence>
<protein>
    <submittedName>
        <fullName evidence="2">Saccharopine dehydrogenase (NAD+, L-lysine forming)</fullName>
    </submittedName>
</protein>
<dbReference type="AlphaFoldDB" id="A0A1G9B4B5"/>
<accession>A0A1G9B4B5</accession>
<evidence type="ECO:0000259" key="1">
    <source>
        <dbReference type="Pfam" id="PF03435"/>
    </source>
</evidence>
<proteinExistence type="predicted"/>
<dbReference type="InterPro" id="IPR005097">
    <property type="entry name" value="Sacchrp_dh_NADP-bd"/>
</dbReference>
<reference evidence="3" key="1">
    <citation type="submission" date="2016-10" db="EMBL/GenBank/DDBJ databases">
        <authorList>
            <person name="Varghese N."/>
            <person name="Submissions S."/>
        </authorList>
    </citation>
    <scope>NUCLEOTIDE SEQUENCE [LARGE SCALE GENOMIC DNA]</scope>
    <source>
        <strain evidence="3">DSM 44796</strain>
    </source>
</reference>
<dbReference type="RefSeq" id="WP_090006249.1">
    <property type="nucleotide sequence ID" value="NZ_FNET01000005.1"/>
</dbReference>
<dbReference type="EMBL" id="FNET01000005">
    <property type="protein sequence ID" value="SDK34338.1"/>
    <property type="molecule type" value="Genomic_DNA"/>
</dbReference>
<organism evidence="2 3">
    <name type="scientific">Lentzea albidocapillata subsp. violacea</name>
    <dbReference type="NCBI Taxonomy" id="128104"/>
    <lineage>
        <taxon>Bacteria</taxon>
        <taxon>Bacillati</taxon>
        <taxon>Actinomycetota</taxon>
        <taxon>Actinomycetes</taxon>
        <taxon>Pseudonocardiales</taxon>
        <taxon>Pseudonocardiaceae</taxon>
        <taxon>Lentzea</taxon>
    </lineage>
</organism>
<dbReference type="Gene3D" id="3.40.50.720">
    <property type="entry name" value="NAD(P)-binding Rossmann-like Domain"/>
    <property type="match status" value="1"/>
</dbReference>
<dbReference type="Proteomes" id="UP000199682">
    <property type="component" value="Unassembled WGS sequence"/>
</dbReference>
<dbReference type="InterPro" id="IPR036291">
    <property type="entry name" value="NAD(P)-bd_dom_sf"/>
</dbReference>
<gene>
    <name evidence="2" type="ORF">SAMN04488074_105218</name>
</gene>
<dbReference type="Pfam" id="PF03435">
    <property type="entry name" value="Sacchrp_dh_NADP"/>
    <property type="match status" value="1"/>
</dbReference>
<name>A0A1G9B4B5_9PSEU</name>
<sequence>MTWMVYGANGYTGRLIAELAVQRGERPILAGRSLEKVEPIAAALGLEHRAFGLDQARTNLEDVDAVVHCAGPFSRTSGAMVDACLKTRTHYLDITGEIDVFESIGLRDDDARKAGIVLLPGAGFDVVPTDCLAAILKNALPSATHLDLAFVVGGGASAGTTKTSVEGAAVGGRIRVNGELRSVRISHRRRTASFRSGPREVGSIPWGDVSTAYRSTGIPNITTFTTVPGLLGQLQQVFAPVLRTSLVQTVAKTVAGKVKGPDERKRANTRAEVFGEAWDAQTRVECAITTPNAYSLTADSVLRAIAKIDGVAPGSHTPSSAFGADFVRELDGVVASEVRFTS</sequence>
<dbReference type="SUPFAM" id="SSF51735">
    <property type="entry name" value="NAD(P)-binding Rossmann-fold domains"/>
    <property type="match status" value="1"/>
</dbReference>
<dbReference type="PANTHER" id="PTHR43781:SF1">
    <property type="entry name" value="SACCHAROPINE DEHYDROGENASE"/>
    <property type="match status" value="1"/>
</dbReference>
<feature type="domain" description="Saccharopine dehydrogenase NADP binding" evidence="1">
    <location>
        <begin position="4"/>
        <end position="95"/>
    </location>
</feature>